<accession>A0A073IC06</accession>
<name>A0A073IC06_9SPIT</name>
<sequence>MQRYYLKFNLEVGLMKLEIGISGISVDEKTIETMIEQQTEALLQKEHETEGAQGWNNFLAIDVWDEMVLENGVKLQMELIQEERDASFNAVIEEGAEEEDYLFSQKSQRESKEALEGTKELINPN</sequence>
<evidence type="ECO:0000313" key="3">
    <source>
        <dbReference type="Proteomes" id="UP000053232"/>
    </source>
</evidence>
<feature type="region of interest" description="Disordered" evidence="1">
    <location>
        <begin position="101"/>
        <end position="125"/>
    </location>
</feature>
<dbReference type="AlphaFoldDB" id="A0A073IC06"/>
<dbReference type="Proteomes" id="UP000053232">
    <property type="component" value="Unassembled WGS sequence"/>
</dbReference>
<evidence type="ECO:0000256" key="1">
    <source>
        <dbReference type="SAM" id="MobiDB-lite"/>
    </source>
</evidence>
<comment type="caution">
    <text evidence="2">The sequence shown here is derived from an EMBL/GenBank/DDBJ whole genome shotgun (WGS) entry which is preliminary data.</text>
</comment>
<dbReference type="EMBL" id="ARYC01001806">
    <property type="protein sequence ID" value="KEJ82942.1"/>
    <property type="molecule type" value="Genomic_DNA"/>
</dbReference>
<evidence type="ECO:0000313" key="2">
    <source>
        <dbReference type="EMBL" id="KEJ82942.1"/>
    </source>
</evidence>
<gene>
    <name evidence="2" type="ORF">OXYTRIMIC_263</name>
</gene>
<organism evidence="2 3">
    <name type="scientific">Oxytricha trifallax</name>
    <dbReference type="NCBI Taxonomy" id="1172189"/>
    <lineage>
        <taxon>Eukaryota</taxon>
        <taxon>Sar</taxon>
        <taxon>Alveolata</taxon>
        <taxon>Ciliophora</taxon>
        <taxon>Intramacronucleata</taxon>
        <taxon>Spirotrichea</taxon>
        <taxon>Stichotrichia</taxon>
        <taxon>Sporadotrichida</taxon>
        <taxon>Oxytrichidae</taxon>
        <taxon>Oxytrichinae</taxon>
        <taxon>Oxytricha</taxon>
    </lineage>
</organism>
<protein>
    <submittedName>
        <fullName evidence="2">Uncharacterized protein</fullName>
    </submittedName>
</protein>
<keyword evidence="3" id="KW-1185">Reference proteome</keyword>
<proteinExistence type="predicted"/>
<reference evidence="3" key="1">
    <citation type="journal article" date="2014" name="Cell">
        <title>The Architecture of a Scrambled Genome Reveals Massive Levels of Genomic Rearrangement during Development.</title>
        <authorList>
            <person name="Chen X."/>
            <person name="Bracht J.R."/>
            <person name="Goldman A.D."/>
            <person name="Dolzhenko E."/>
            <person name="Clay D.M."/>
            <person name="Swart E.C."/>
            <person name="Perlman D.H."/>
            <person name="Doak T.G."/>
            <person name="Stuart A."/>
            <person name="Amemiya C.T."/>
            <person name="Sebra R.P."/>
            <person name="Landweber L.F."/>
        </authorList>
    </citation>
    <scope>NUCLEOTIDE SEQUENCE [LARGE SCALE GENOMIC DNA]</scope>
    <source>
        <strain evidence="3">JRB310</strain>
    </source>
</reference>
<feature type="compositionally biased region" description="Basic and acidic residues" evidence="1">
    <location>
        <begin position="107"/>
        <end position="119"/>
    </location>
</feature>